<evidence type="ECO:0000256" key="1">
    <source>
        <dbReference type="ARBA" id="ARBA00022679"/>
    </source>
</evidence>
<proteinExistence type="predicted"/>
<evidence type="ECO:0000259" key="3">
    <source>
        <dbReference type="PROSITE" id="PS51186"/>
    </source>
</evidence>
<dbReference type="InterPro" id="IPR050832">
    <property type="entry name" value="Bact_Acetyltransf"/>
</dbReference>
<keyword evidence="1 4" id="KW-0808">Transferase</keyword>
<dbReference type="SUPFAM" id="SSF55729">
    <property type="entry name" value="Acyl-CoA N-acyltransferases (Nat)"/>
    <property type="match status" value="1"/>
</dbReference>
<organism evidence="4 5">
    <name type="scientific">Devosia equisanguinis</name>
    <dbReference type="NCBI Taxonomy" id="2490941"/>
    <lineage>
        <taxon>Bacteria</taxon>
        <taxon>Pseudomonadati</taxon>
        <taxon>Pseudomonadota</taxon>
        <taxon>Alphaproteobacteria</taxon>
        <taxon>Hyphomicrobiales</taxon>
        <taxon>Devosiaceae</taxon>
        <taxon>Devosia</taxon>
    </lineage>
</organism>
<evidence type="ECO:0000256" key="2">
    <source>
        <dbReference type="ARBA" id="ARBA00023315"/>
    </source>
</evidence>
<accession>A0A447ID11</accession>
<dbReference type="PROSITE" id="PS51186">
    <property type="entry name" value="GNAT"/>
    <property type="match status" value="1"/>
</dbReference>
<dbReference type="Gene3D" id="3.40.630.30">
    <property type="match status" value="1"/>
</dbReference>
<dbReference type="InterPro" id="IPR016181">
    <property type="entry name" value="Acyl_CoA_acyltransferase"/>
</dbReference>
<name>A0A447ID11_9HYPH</name>
<dbReference type="CDD" id="cd04301">
    <property type="entry name" value="NAT_SF"/>
    <property type="match status" value="1"/>
</dbReference>
<feature type="domain" description="N-acetyltransferase" evidence="3">
    <location>
        <begin position="7"/>
        <end position="152"/>
    </location>
</feature>
<dbReference type="RefSeq" id="WP_164550378.1">
    <property type="nucleotide sequence ID" value="NZ_JBHTMH010000001.1"/>
</dbReference>
<dbReference type="PANTHER" id="PTHR43877:SF2">
    <property type="entry name" value="AMINOALKYLPHOSPHONATE N-ACETYLTRANSFERASE-RELATED"/>
    <property type="match status" value="1"/>
</dbReference>
<keyword evidence="2" id="KW-0012">Acyltransferase</keyword>
<dbReference type="PANTHER" id="PTHR43877">
    <property type="entry name" value="AMINOALKYLPHOSPHONATE N-ACETYLTRANSFERASE-RELATED-RELATED"/>
    <property type="match status" value="1"/>
</dbReference>
<dbReference type="GO" id="GO:0016747">
    <property type="term" value="F:acyltransferase activity, transferring groups other than amino-acyl groups"/>
    <property type="evidence" value="ECO:0007669"/>
    <property type="project" value="InterPro"/>
</dbReference>
<dbReference type="EMBL" id="UZWD01000030">
    <property type="protein sequence ID" value="VDS05339.1"/>
    <property type="molecule type" value="Genomic_DNA"/>
</dbReference>
<protein>
    <submittedName>
        <fullName evidence="4">Acetyltransferase (GNAT) family protein</fullName>
    </submittedName>
</protein>
<evidence type="ECO:0000313" key="5">
    <source>
        <dbReference type="Proteomes" id="UP000268844"/>
    </source>
</evidence>
<keyword evidence="5" id="KW-1185">Reference proteome</keyword>
<dbReference type="InterPro" id="IPR000182">
    <property type="entry name" value="GNAT_dom"/>
</dbReference>
<reference evidence="4 5" key="1">
    <citation type="submission" date="2018-12" db="EMBL/GenBank/DDBJ databases">
        <authorList>
            <person name="Criscuolo A."/>
        </authorList>
    </citation>
    <scope>NUCLEOTIDE SEQUENCE [LARGE SCALE GENOMIC DNA]</scope>
    <source>
        <strain evidence="4">ACIP1116281</strain>
    </source>
</reference>
<gene>
    <name evidence="4" type="ORF">DEVEQU_02481</name>
</gene>
<evidence type="ECO:0000313" key="4">
    <source>
        <dbReference type="EMBL" id="VDS05339.1"/>
    </source>
</evidence>
<sequence length="152" mass="16404">MITTGLLIDHEATVSDLAALLERQWPDWYNPRGASARADLCDRLERNRLPLGILAFADGAVVGTCALTAGSGGLVTERSPWLGGLVVDPAFRRRGVGRALLARAKLEAKRLGHARLHALTAEALDLFDADGWRLLEMVPLNGEAHAVYVITV</sequence>
<dbReference type="AlphaFoldDB" id="A0A447ID11"/>
<dbReference type="Pfam" id="PF00583">
    <property type="entry name" value="Acetyltransf_1"/>
    <property type="match status" value="1"/>
</dbReference>
<dbReference type="Proteomes" id="UP000268844">
    <property type="component" value="Unassembled WGS sequence"/>
</dbReference>